<dbReference type="CDD" id="cd13854">
    <property type="entry name" value="CuRO_1_MaLCC_like"/>
    <property type="match status" value="1"/>
</dbReference>
<feature type="domain" description="Plastocyanin-like" evidence="7">
    <location>
        <begin position="81"/>
        <end position="190"/>
    </location>
</feature>
<organism evidence="8 9">
    <name type="scientific">Hymenoscyphus fraxineus</name>
    <dbReference type="NCBI Taxonomy" id="746836"/>
    <lineage>
        <taxon>Eukaryota</taxon>
        <taxon>Fungi</taxon>
        <taxon>Dikarya</taxon>
        <taxon>Ascomycota</taxon>
        <taxon>Pezizomycotina</taxon>
        <taxon>Leotiomycetes</taxon>
        <taxon>Helotiales</taxon>
        <taxon>Helotiaceae</taxon>
        <taxon>Hymenoscyphus</taxon>
    </lineage>
</organism>
<comment type="caution">
    <text evidence="8">The sequence shown here is derived from an EMBL/GenBank/DDBJ whole genome shotgun (WGS) entry which is preliminary data.</text>
</comment>
<keyword evidence="2" id="KW-0479">Metal-binding</keyword>
<sequence>MSWVFSFLEQAATLTAGLSQFDTNGLSKHGCLDAPILPHFLTNNPLPHGFPWGNTQPGGKPPVTGVTRYYDFTISRAFKAPDGYQKSLILINDQFPGPTIEANWGDIIQVKVTNGMNDTAEGVTLHWHGQPQKSSPWYDGVPGISQCPIAPGSTFTYSFIAESFGSSWYHSHMSAQYTDGLYGPLIVYGPTQLPYDTDLGPIQVSDYVYASYLDVIDGAFQRPTVFPQVDNNLINGKGIANCTETGPGKCTPAAGLPKFRFEQGKTHLLRLINTGSEGSQKFSIDNHSMTIIANDYVPIEPYMTNVVTLGIGQRTDVLVKATGKANEMFWMRSEIDLLCLGLNSTNSLALGAIYYQKANTSLIPKTTGHSWQSNNCANDPLNQTVPLYPAQPPAMPAITESLLISVGLNESGFALFYVNNSTFRTNYNNPLLLLTNLGNTSYPDNPEWNVYNFHKNSSMRLVLQNVWATPHPMHLHGHDFWVLAEGKGDWDGEVTNPDNPMRRDTHLMMPGTPDEPSYLVIEWKADNPGVWPLHCHTSLHVSGGLLVNIQEHPELVQKYQIPYVMAQTCRDWTTYSGSNLVDQIDSGL</sequence>
<dbReference type="PROSITE" id="PS00080">
    <property type="entry name" value="MULTICOPPER_OXIDASE2"/>
    <property type="match status" value="1"/>
</dbReference>
<comment type="similarity">
    <text evidence="1">Belongs to the multicopper oxidase family.</text>
</comment>
<evidence type="ECO:0000259" key="6">
    <source>
        <dbReference type="Pfam" id="PF07731"/>
    </source>
</evidence>
<protein>
    <recommendedName>
        <fullName evidence="10">Multicopper oxidase</fullName>
    </recommendedName>
</protein>
<feature type="domain" description="Plastocyanin-like" evidence="5">
    <location>
        <begin position="205"/>
        <end position="337"/>
    </location>
</feature>
<evidence type="ECO:0000256" key="2">
    <source>
        <dbReference type="ARBA" id="ARBA00022723"/>
    </source>
</evidence>
<dbReference type="PROSITE" id="PS00079">
    <property type="entry name" value="MULTICOPPER_OXIDASE1"/>
    <property type="match status" value="1"/>
</dbReference>
<evidence type="ECO:0000256" key="3">
    <source>
        <dbReference type="ARBA" id="ARBA00023002"/>
    </source>
</evidence>
<dbReference type="EMBL" id="CAJVRL010000001">
    <property type="protein sequence ID" value="CAG8948674.1"/>
    <property type="molecule type" value="Genomic_DNA"/>
</dbReference>
<evidence type="ECO:0008006" key="10">
    <source>
        <dbReference type="Google" id="ProtNLM"/>
    </source>
</evidence>
<dbReference type="InterPro" id="IPR033138">
    <property type="entry name" value="Cu_oxidase_CS"/>
</dbReference>
<keyword evidence="9" id="KW-1185">Reference proteome</keyword>
<dbReference type="CDD" id="cd13901">
    <property type="entry name" value="CuRO_3_MaLCC_like"/>
    <property type="match status" value="1"/>
</dbReference>
<dbReference type="Pfam" id="PF00394">
    <property type="entry name" value="Cu-oxidase"/>
    <property type="match status" value="1"/>
</dbReference>
<proteinExistence type="inferred from homology"/>
<evidence type="ECO:0000256" key="1">
    <source>
        <dbReference type="ARBA" id="ARBA00010609"/>
    </source>
</evidence>
<name>A0A9N9KJG1_9HELO</name>
<dbReference type="AlphaFoldDB" id="A0A9N9KJG1"/>
<keyword evidence="4" id="KW-0186">Copper</keyword>
<dbReference type="SUPFAM" id="SSF49503">
    <property type="entry name" value="Cupredoxins"/>
    <property type="match status" value="3"/>
</dbReference>
<gene>
    <name evidence="8" type="ORF">HYFRA_00001794</name>
</gene>
<dbReference type="Gene3D" id="2.60.40.420">
    <property type="entry name" value="Cupredoxins - blue copper proteins"/>
    <property type="match status" value="3"/>
</dbReference>
<dbReference type="GO" id="GO:0005507">
    <property type="term" value="F:copper ion binding"/>
    <property type="evidence" value="ECO:0007669"/>
    <property type="project" value="InterPro"/>
</dbReference>
<evidence type="ECO:0000259" key="7">
    <source>
        <dbReference type="Pfam" id="PF07732"/>
    </source>
</evidence>
<dbReference type="InterPro" id="IPR002355">
    <property type="entry name" value="Cu_oxidase_Cu_BS"/>
</dbReference>
<feature type="domain" description="Plastocyanin-like" evidence="6">
    <location>
        <begin position="429"/>
        <end position="553"/>
    </location>
</feature>
<evidence type="ECO:0000313" key="8">
    <source>
        <dbReference type="EMBL" id="CAG8948674.1"/>
    </source>
</evidence>
<dbReference type="InterPro" id="IPR011707">
    <property type="entry name" value="Cu-oxidase-like_N"/>
</dbReference>
<evidence type="ECO:0000313" key="9">
    <source>
        <dbReference type="Proteomes" id="UP000696280"/>
    </source>
</evidence>
<dbReference type="Proteomes" id="UP000696280">
    <property type="component" value="Unassembled WGS sequence"/>
</dbReference>
<dbReference type="InterPro" id="IPR001117">
    <property type="entry name" value="Cu-oxidase_2nd"/>
</dbReference>
<accession>A0A9N9KJG1</accession>
<dbReference type="PANTHER" id="PTHR11709">
    <property type="entry name" value="MULTI-COPPER OXIDASE"/>
    <property type="match status" value="1"/>
</dbReference>
<dbReference type="InterPro" id="IPR011706">
    <property type="entry name" value="Cu-oxidase_C"/>
</dbReference>
<dbReference type="InterPro" id="IPR008972">
    <property type="entry name" value="Cupredoxin"/>
</dbReference>
<dbReference type="OrthoDB" id="2121828at2759"/>
<dbReference type="GO" id="GO:0016491">
    <property type="term" value="F:oxidoreductase activity"/>
    <property type="evidence" value="ECO:0007669"/>
    <property type="project" value="UniProtKB-KW"/>
</dbReference>
<evidence type="ECO:0000259" key="5">
    <source>
        <dbReference type="Pfam" id="PF00394"/>
    </source>
</evidence>
<dbReference type="Pfam" id="PF07732">
    <property type="entry name" value="Cu-oxidase_3"/>
    <property type="match status" value="1"/>
</dbReference>
<reference evidence="8" key="1">
    <citation type="submission" date="2021-07" db="EMBL/GenBank/DDBJ databases">
        <authorList>
            <person name="Durling M."/>
        </authorList>
    </citation>
    <scope>NUCLEOTIDE SEQUENCE</scope>
</reference>
<dbReference type="Pfam" id="PF07731">
    <property type="entry name" value="Cu-oxidase_2"/>
    <property type="match status" value="1"/>
</dbReference>
<evidence type="ECO:0000256" key="4">
    <source>
        <dbReference type="ARBA" id="ARBA00023008"/>
    </source>
</evidence>
<dbReference type="PANTHER" id="PTHR11709:SF145">
    <property type="entry name" value="LCC1"/>
    <property type="match status" value="1"/>
</dbReference>
<keyword evidence="3" id="KW-0560">Oxidoreductase</keyword>
<dbReference type="InterPro" id="IPR045087">
    <property type="entry name" value="Cu-oxidase_fam"/>
</dbReference>